<keyword evidence="2" id="KW-1185">Reference proteome</keyword>
<name>A0ABD0MFY6_CIRMR</name>
<evidence type="ECO:0000313" key="2">
    <source>
        <dbReference type="Proteomes" id="UP001529510"/>
    </source>
</evidence>
<dbReference type="EMBL" id="JAMKFB020000702">
    <property type="protein sequence ID" value="KAL0148555.1"/>
    <property type="molecule type" value="Genomic_DNA"/>
</dbReference>
<sequence length="58" mass="6749">MAKKTKELVQNIKGLRFVDLHNGLEWAYKTITQAAWWEGEQLAGAIIRKWQESLSHPQ</sequence>
<dbReference type="Proteomes" id="UP001529510">
    <property type="component" value="Unassembled WGS sequence"/>
</dbReference>
<evidence type="ECO:0000313" key="1">
    <source>
        <dbReference type="EMBL" id="KAL0148555.1"/>
    </source>
</evidence>
<gene>
    <name evidence="1" type="ORF">M9458_056102</name>
</gene>
<organism evidence="1 2">
    <name type="scientific">Cirrhinus mrigala</name>
    <name type="common">Mrigala</name>
    <dbReference type="NCBI Taxonomy" id="683832"/>
    <lineage>
        <taxon>Eukaryota</taxon>
        <taxon>Metazoa</taxon>
        <taxon>Chordata</taxon>
        <taxon>Craniata</taxon>
        <taxon>Vertebrata</taxon>
        <taxon>Euteleostomi</taxon>
        <taxon>Actinopterygii</taxon>
        <taxon>Neopterygii</taxon>
        <taxon>Teleostei</taxon>
        <taxon>Ostariophysi</taxon>
        <taxon>Cypriniformes</taxon>
        <taxon>Cyprinidae</taxon>
        <taxon>Labeoninae</taxon>
        <taxon>Labeonini</taxon>
        <taxon>Cirrhinus</taxon>
    </lineage>
</organism>
<reference evidence="1 2" key="1">
    <citation type="submission" date="2024-05" db="EMBL/GenBank/DDBJ databases">
        <title>Genome sequencing and assembly of Indian major carp, Cirrhinus mrigala (Hamilton, 1822).</title>
        <authorList>
            <person name="Mohindra V."/>
            <person name="Chowdhury L.M."/>
            <person name="Lal K."/>
            <person name="Jena J.K."/>
        </authorList>
    </citation>
    <scope>NUCLEOTIDE SEQUENCE [LARGE SCALE GENOMIC DNA]</scope>
    <source>
        <strain evidence="1">CM1030</strain>
        <tissue evidence="1">Blood</tissue>
    </source>
</reference>
<comment type="caution">
    <text evidence="1">The sequence shown here is derived from an EMBL/GenBank/DDBJ whole genome shotgun (WGS) entry which is preliminary data.</text>
</comment>
<feature type="non-terminal residue" evidence="1">
    <location>
        <position position="58"/>
    </location>
</feature>
<accession>A0ABD0MFY6</accession>
<protein>
    <submittedName>
        <fullName evidence="1">Uncharacterized protein</fullName>
    </submittedName>
</protein>
<dbReference type="AlphaFoldDB" id="A0ABD0MFY6"/>
<proteinExistence type="predicted"/>